<dbReference type="Proteomes" id="UP000694843">
    <property type="component" value="Unplaced"/>
</dbReference>
<accession>A0A8B7PD88</accession>
<dbReference type="InterPro" id="IPR015655">
    <property type="entry name" value="PP2C"/>
</dbReference>
<dbReference type="PROSITE" id="PS51746">
    <property type="entry name" value="PPM_2"/>
    <property type="match status" value="1"/>
</dbReference>
<dbReference type="Pfam" id="PF00481">
    <property type="entry name" value="PP2C"/>
    <property type="match status" value="1"/>
</dbReference>
<name>A0A8B7PD88_HYAAZ</name>
<dbReference type="PROSITE" id="PS01032">
    <property type="entry name" value="PPM_1"/>
    <property type="match status" value="1"/>
</dbReference>
<evidence type="ECO:0000313" key="7">
    <source>
        <dbReference type="Proteomes" id="UP000694843"/>
    </source>
</evidence>
<feature type="region of interest" description="Disordered" evidence="5">
    <location>
        <begin position="38"/>
        <end position="127"/>
    </location>
</feature>
<reference evidence="8" key="1">
    <citation type="submission" date="2025-08" db="UniProtKB">
        <authorList>
            <consortium name="RefSeq"/>
        </authorList>
    </citation>
    <scope>IDENTIFICATION</scope>
</reference>
<dbReference type="GeneID" id="108679753"/>
<feature type="compositionally biased region" description="Low complexity" evidence="5">
    <location>
        <begin position="109"/>
        <end position="118"/>
    </location>
</feature>
<keyword evidence="2 4" id="KW-0378">Hydrolase</keyword>
<dbReference type="CDD" id="cd00143">
    <property type="entry name" value="PP2Cc"/>
    <property type="match status" value="1"/>
</dbReference>
<dbReference type="OrthoDB" id="343114at2759"/>
<dbReference type="Gene3D" id="3.60.40.10">
    <property type="entry name" value="PPM-type phosphatase domain"/>
    <property type="match status" value="1"/>
</dbReference>
<sequence length="367" mass="40138">MSFFGVFDGHGGQFVAEYLRSHLFKNTVNKIIELRSSSQNKLRDGEGSKAASNSSTFGIVQRRDSSKRLTGESNTLLKVESSINEGPKPHVSPTVSRKISSSDQLLKPSSEQASSSASDLETGEPLKKDDVYNSINIRKKSMSSLPAEEISATSKKEKTNENDEYMDLNENINYTKLLTDQLLDLDSKVVDHCKTKTDLSGSTAVVAVLDGELLVVGNVGDSRAVMADEHGRAVPLSFDHKPNQLKERRRIKEAGGFITFSGVWRVAGVLATSRALGDFPLKLPRPLVTAEPDVLTFSLSDHKAQFVILASDGLWDVMSNEEAVAFVLSRLSEPDHGAKSLVMHAYNLGSLDNITVAIINFDKLKKK</sequence>
<organism evidence="7 8">
    <name type="scientific">Hyalella azteca</name>
    <name type="common">Amphipod</name>
    <dbReference type="NCBI Taxonomy" id="294128"/>
    <lineage>
        <taxon>Eukaryota</taxon>
        <taxon>Metazoa</taxon>
        <taxon>Ecdysozoa</taxon>
        <taxon>Arthropoda</taxon>
        <taxon>Crustacea</taxon>
        <taxon>Multicrustacea</taxon>
        <taxon>Malacostraca</taxon>
        <taxon>Eumalacostraca</taxon>
        <taxon>Peracarida</taxon>
        <taxon>Amphipoda</taxon>
        <taxon>Senticaudata</taxon>
        <taxon>Talitrida</taxon>
        <taxon>Talitroidea</taxon>
        <taxon>Hyalellidae</taxon>
        <taxon>Hyalella</taxon>
    </lineage>
</organism>
<comment type="similarity">
    <text evidence="4">Belongs to the PP2C family.</text>
</comment>
<evidence type="ECO:0000256" key="4">
    <source>
        <dbReference type="RuleBase" id="RU003465"/>
    </source>
</evidence>
<dbReference type="GO" id="GO:0004722">
    <property type="term" value="F:protein serine/threonine phosphatase activity"/>
    <property type="evidence" value="ECO:0007669"/>
    <property type="project" value="InterPro"/>
</dbReference>
<keyword evidence="3 4" id="KW-0904">Protein phosphatase</keyword>
<evidence type="ECO:0000256" key="2">
    <source>
        <dbReference type="ARBA" id="ARBA00022801"/>
    </source>
</evidence>
<evidence type="ECO:0000259" key="6">
    <source>
        <dbReference type="PROSITE" id="PS51746"/>
    </source>
</evidence>
<dbReference type="SUPFAM" id="SSF81606">
    <property type="entry name" value="PP2C-like"/>
    <property type="match status" value="1"/>
</dbReference>
<dbReference type="OMA" id="YICCHSS"/>
<dbReference type="InterPro" id="IPR036457">
    <property type="entry name" value="PPM-type-like_dom_sf"/>
</dbReference>
<evidence type="ECO:0000256" key="5">
    <source>
        <dbReference type="SAM" id="MobiDB-lite"/>
    </source>
</evidence>
<proteinExistence type="inferred from homology"/>
<dbReference type="GO" id="GO:0046872">
    <property type="term" value="F:metal ion binding"/>
    <property type="evidence" value="ECO:0007669"/>
    <property type="project" value="UniProtKB-KW"/>
</dbReference>
<dbReference type="RefSeq" id="XP_018023960.1">
    <property type="nucleotide sequence ID" value="XM_018168471.2"/>
</dbReference>
<evidence type="ECO:0000256" key="3">
    <source>
        <dbReference type="ARBA" id="ARBA00022912"/>
    </source>
</evidence>
<dbReference type="InterPro" id="IPR001932">
    <property type="entry name" value="PPM-type_phosphatase-like_dom"/>
</dbReference>
<keyword evidence="7" id="KW-1185">Reference proteome</keyword>
<feature type="compositionally biased region" description="Polar residues" evidence="5">
    <location>
        <begin position="93"/>
        <end position="104"/>
    </location>
</feature>
<evidence type="ECO:0000256" key="1">
    <source>
        <dbReference type="ARBA" id="ARBA00022723"/>
    </source>
</evidence>
<dbReference type="SMART" id="SM00332">
    <property type="entry name" value="PP2Cc"/>
    <property type="match status" value="1"/>
</dbReference>
<dbReference type="AlphaFoldDB" id="A0A8B7PD88"/>
<feature type="compositionally biased region" description="Polar residues" evidence="5">
    <location>
        <begin position="71"/>
        <end position="84"/>
    </location>
</feature>
<protein>
    <submittedName>
        <fullName evidence="8">Protein phosphatase 1L</fullName>
    </submittedName>
</protein>
<keyword evidence="1" id="KW-0479">Metal-binding</keyword>
<gene>
    <name evidence="8" type="primary">LOC108679753</name>
</gene>
<dbReference type="KEGG" id="hazt:108679753"/>
<dbReference type="InterPro" id="IPR000222">
    <property type="entry name" value="PP2C_BS"/>
</dbReference>
<feature type="domain" description="PPM-type phosphatase" evidence="6">
    <location>
        <begin position="1"/>
        <end position="361"/>
    </location>
</feature>
<feature type="compositionally biased region" description="Basic and acidic residues" evidence="5">
    <location>
        <begin position="61"/>
        <end position="70"/>
    </location>
</feature>
<evidence type="ECO:0000313" key="8">
    <source>
        <dbReference type="RefSeq" id="XP_018023960.1"/>
    </source>
</evidence>
<dbReference type="PANTHER" id="PTHR47992">
    <property type="entry name" value="PROTEIN PHOSPHATASE"/>
    <property type="match status" value="1"/>
</dbReference>